<proteinExistence type="predicted"/>
<name>A0A5A7UB47_CUCMM</name>
<reference evidence="1 2" key="1">
    <citation type="submission" date="2019-08" db="EMBL/GenBank/DDBJ databases">
        <title>Draft genome sequences of two oriental melons (Cucumis melo L. var makuwa).</title>
        <authorList>
            <person name="Kwon S.-Y."/>
        </authorList>
    </citation>
    <scope>NUCLEOTIDE SEQUENCE [LARGE SCALE GENOMIC DNA]</scope>
    <source>
        <strain evidence="2">cv. SW 3</strain>
        <tissue evidence="1">Leaf</tissue>
    </source>
</reference>
<dbReference type="AlphaFoldDB" id="A0A5A7UB47"/>
<evidence type="ECO:0000313" key="1">
    <source>
        <dbReference type="EMBL" id="KAA0050791.1"/>
    </source>
</evidence>
<protein>
    <submittedName>
        <fullName evidence="1">Uncharacterized protein</fullName>
    </submittedName>
</protein>
<comment type="caution">
    <text evidence="1">The sequence shown here is derived from an EMBL/GenBank/DDBJ whole genome shotgun (WGS) entry which is preliminary data.</text>
</comment>
<accession>A0A5A7UB47</accession>
<gene>
    <name evidence="1" type="ORF">E6C27_scaffold404G00420</name>
</gene>
<dbReference type="EMBL" id="SSTE01011678">
    <property type="protein sequence ID" value="KAA0050791.1"/>
    <property type="molecule type" value="Genomic_DNA"/>
</dbReference>
<sequence>MLNKTLQETWVLPTHKYVGENAKHVGKGYPDVQNDVGKNVGGNASREAFPTPIWYGVGKTLFPTPSMPTHLTASGKPIFRLTWRREIPQNASGKGEFPTLIKPLFPTFHAASGKTPIPDAAPDALCTASGKAPFPDVFLPTPSWCVGKDCFPDASPDALLRASGKPLFPTFFMPT</sequence>
<evidence type="ECO:0000313" key="2">
    <source>
        <dbReference type="Proteomes" id="UP000321393"/>
    </source>
</evidence>
<organism evidence="1 2">
    <name type="scientific">Cucumis melo var. makuwa</name>
    <name type="common">Oriental melon</name>
    <dbReference type="NCBI Taxonomy" id="1194695"/>
    <lineage>
        <taxon>Eukaryota</taxon>
        <taxon>Viridiplantae</taxon>
        <taxon>Streptophyta</taxon>
        <taxon>Embryophyta</taxon>
        <taxon>Tracheophyta</taxon>
        <taxon>Spermatophyta</taxon>
        <taxon>Magnoliopsida</taxon>
        <taxon>eudicotyledons</taxon>
        <taxon>Gunneridae</taxon>
        <taxon>Pentapetalae</taxon>
        <taxon>rosids</taxon>
        <taxon>fabids</taxon>
        <taxon>Cucurbitales</taxon>
        <taxon>Cucurbitaceae</taxon>
        <taxon>Benincaseae</taxon>
        <taxon>Cucumis</taxon>
    </lineage>
</organism>
<dbReference type="Proteomes" id="UP000321393">
    <property type="component" value="Unassembled WGS sequence"/>
</dbReference>